<proteinExistence type="predicted"/>
<protein>
    <submittedName>
        <fullName evidence="1">Uncharacterized protein</fullName>
    </submittedName>
</protein>
<accession>A0ABQ9IPL4</accession>
<dbReference type="EMBL" id="JAPWTJ010004983">
    <property type="protein sequence ID" value="KAJ8940835.1"/>
    <property type="molecule type" value="Genomic_DNA"/>
</dbReference>
<reference evidence="1" key="1">
    <citation type="journal article" date="2023" name="Insect Mol. Biol.">
        <title>Genome sequencing provides insights into the evolution of gene families encoding plant cell wall-degrading enzymes in longhorned beetles.</title>
        <authorList>
            <person name="Shin N.R."/>
            <person name="Okamura Y."/>
            <person name="Kirsch R."/>
            <person name="Pauchet Y."/>
        </authorList>
    </citation>
    <scope>NUCLEOTIDE SEQUENCE</scope>
    <source>
        <strain evidence="1">MMC_N1</strain>
    </source>
</reference>
<comment type="caution">
    <text evidence="1">The sequence shown here is derived from an EMBL/GenBank/DDBJ whole genome shotgun (WGS) entry which is preliminary data.</text>
</comment>
<evidence type="ECO:0000313" key="1">
    <source>
        <dbReference type="EMBL" id="KAJ8940835.1"/>
    </source>
</evidence>
<evidence type="ECO:0000313" key="2">
    <source>
        <dbReference type="Proteomes" id="UP001162164"/>
    </source>
</evidence>
<sequence length="145" mass="16806">MSYKGNFRFVAHKIQKTRTTALWNGAIGTMLQASTVKMSILSYFEQNSKNLEVFDALGTFFNDKGYVKCREQSRYNSKEKDIRRQIFEVLKYLFKVVAVMGILGVCRREKLCQISLNKIADLGSTLVVKSLQIARLDFQEPYCYY</sequence>
<name>A0ABQ9IPL4_9CUCU</name>
<gene>
    <name evidence="1" type="ORF">NQ317_003731</name>
</gene>
<keyword evidence="2" id="KW-1185">Reference proteome</keyword>
<dbReference type="Proteomes" id="UP001162164">
    <property type="component" value="Unassembled WGS sequence"/>
</dbReference>
<organism evidence="1 2">
    <name type="scientific">Molorchus minor</name>
    <dbReference type="NCBI Taxonomy" id="1323400"/>
    <lineage>
        <taxon>Eukaryota</taxon>
        <taxon>Metazoa</taxon>
        <taxon>Ecdysozoa</taxon>
        <taxon>Arthropoda</taxon>
        <taxon>Hexapoda</taxon>
        <taxon>Insecta</taxon>
        <taxon>Pterygota</taxon>
        <taxon>Neoptera</taxon>
        <taxon>Endopterygota</taxon>
        <taxon>Coleoptera</taxon>
        <taxon>Polyphaga</taxon>
        <taxon>Cucujiformia</taxon>
        <taxon>Chrysomeloidea</taxon>
        <taxon>Cerambycidae</taxon>
        <taxon>Lamiinae</taxon>
        <taxon>Monochamini</taxon>
        <taxon>Molorchus</taxon>
    </lineage>
</organism>